<sequence length="867" mass="102194">MAYVNVTCTFLNKDQVVLKCEIQNIRNELHKKVQNISFDNILLIDENDQVYTATSALYQSKINQKYQYFFKVWDALQLYREHQELIKIKEHNYKKLQEMEQKIKNLVEEENEKEKQHNLEIKQLFENNKTQSADILSQKQVEMEKMKADKEKQIQEIQEKHDRLELELNQMNTRCNNLEQNIQQLQEDIQTQQRNYEIQLQKKNEEIQNEINKKNQELQNLNVQWQNYFNQVTTQCQQQFSQQMQLATNANNELVAQIDHLQRELGEESLNSKAEIDRLKLQLKSEKEKLLSANDSIYQLESNATQLNDKIRKLDKDLKLSNNKINELDMIYRTTNNSAQDANTTLGQRDIEIKKLQSANKSQTAQIEEYIEELARLQNSKQQLEGKASSQQQQITGLNSKIDELNDDIERLKGELTKKKQEYDKQTGDLRLLQQQKEFVETELKDLKSQLYQTKEQLEQQQSGGQSNEKQISQLKTQIIKFEQELKTAQSLNKENQDTVRQQKLKLQEKDGQIGQLEIKLQQIEKSLKLKEEQLLSDQAQNKKYREQMDETIKLIKQEMELTNLKLSVKEHILSKLSRQDDKYQDKVVGVMEKIMSSPHKIKEFNKDQNANLDLKEYDIFEITVESDQAKQLLIKNQYFLFEQCLKKTPKGNVKLNRSLQPNAESTFFKGYLSIVTEATQDEFKGKFLLRKDLISQNLPFINIDEAAQMSKNNFLCQFLMDQYNKVLRSQKLKEGDYKIARQFVLKDKDKEEYYYCEMVEEGDFKKINGGVFIPKDKIEADSYFNAFSKYVYAFSKEGYIISHLQICGKFVYDMIVSTNYKGLFSTLDQGQSEIGQVLEMINALKQDEIKLHWNQKIEDVAKEGLK</sequence>
<dbReference type="Proteomes" id="UP000000600">
    <property type="component" value="Unassembled WGS sequence"/>
</dbReference>
<dbReference type="GO" id="GO:0000724">
    <property type="term" value="P:double-strand break repair via homologous recombination"/>
    <property type="evidence" value="ECO:0000318"/>
    <property type="project" value="GO_Central"/>
</dbReference>
<dbReference type="KEGG" id="ptm:GSPATT00037951001"/>
<keyword evidence="3" id="KW-1185">Reference proteome</keyword>
<dbReference type="GO" id="GO:0030915">
    <property type="term" value="C:Smc5-Smc6 complex"/>
    <property type="evidence" value="ECO:0000318"/>
    <property type="project" value="GO_Central"/>
</dbReference>
<dbReference type="GO" id="GO:0035861">
    <property type="term" value="C:site of double-strand break"/>
    <property type="evidence" value="ECO:0000318"/>
    <property type="project" value="GO_Central"/>
</dbReference>
<dbReference type="AlphaFoldDB" id="A0CFE5"/>
<accession>A0CFE5</accession>
<dbReference type="RefSeq" id="XP_001436909.1">
    <property type="nucleotide sequence ID" value="XM_001436872.2"/>
</dbReference>
<dbReference type="HOGENOM" id="CLU_011623_0_0_1"/>
<dbReference type="InParanoid" id="A0CFE5"/>
<evidence type="ECO:0000313" key="3">
    <source>
        <dbReference type="Proteomes" id="UP000000600"/>
    </source>
</evidence>
<dbReference type="GO" id="GO:0005634">
    <property type="term" value="C:nucleus"/>
    <property type="evidence" value="ECO:0000318"/>
    <property type="project" value="GO_Central"/>
</dbReference>
<feature type="coiled-coil region" evidence="1">
    <location>
        <begin position="79"/>
        <end position="324"/>
    </location>
</feature>
<feature type="coiled-coil region" evidence="1">
    <location>
        <begin position="353"/>
        <end position="562"/>
    </location>
</feature>
<reference evidence="2 3" key="1">
    <citation type="journal article" date="2006" name="Nature">
        <title>Global trends of whole-genome duplications revealed by the ciliate Paramecium tetraurelia.</title>
        <authorList>
            <consortium name="Genoscope"/>
            <person name="Aury J.-M."/>
            <person name="Jaillon O."/>
            <person name="Duret L."/>
            <person name="Noel B."/>
            <person name="Jubin C."/>
            <person name="Porcel B.M."/>
            <person name="Segurens B."/>
            <person name="Daubin V."/>
            <person name="Anthouard V."/>
            <person name="Aiach N."/>
            <person name="Arnaiz O."/>
            <person name="Billaut A."/>
            <person name="Beisson J."/>
            <person name="Blanc I."/>
            <person name="Bouhouche K."/>
            <person name="Camara F."/>
            <person name="Duharcourt S."/>
            <person name="Guigo R."/>
            <person name="Gogendeau D."/>
            <person name="Katinka M."/>
            <person name="Keller A.-M."/>
            <person name="Kissmehl R."/>
            <person name="Klotz C."/>
            <person name="Koll F."/>
            <person name="Le Moue A."/>
            <person name="Lepere C."/>
            <person name="Malinsky S."/>
            <person name="Nowacki M."/>
            <person name="Nowak J.K."/>
            <person name="Plattner H."/>
            <person name="Poulain J."/>
            <person name="Ruiz F."/>
            <person name="Serrano V."/>
            <person name="Zagulski M."/>
            <person name="Dessen P."/>
            <person name="Betermier M."/>
            <person name="Weissenbach J."/>
            <person name="Scarpelli C."/>
            <person name="Schachter V."/>
            <person name="Sperling L."/>
            <person name="Meyer E."/>
            <person name="Cohen J."/>
            <person name="Wincker P."/>
        </authorList>
    </citation>
    <scope>NUCLEOTIDE SEQUENCE [LARGE SCALE GENOMIC DNA]</scope>
    <source>
        <strain evidence="2 3">Stock d4-2</strain>
    </source>
</reference>
<evidence type="ECO:0000256" key="1">
    <source>
        <dbReference type="SAM" id="Coils"/>
    </source>
</evidence>
<protein>
    <submittedName>
        <fullName evidence="2">Uncharacterized protein</fullName>
    </submittedName>
</protein>
<dbReference type="OrthoDB" id="311121at2759"/>
<dbReference type="SUPFAM" id="SSF56112">
    <property type="entry name" value="Protein kinase-like (PK-like)"/>
    <property type="match status" value="1"/>
</dbReference>
<dbReference type="OMA" id="CEIQNIR"/>
<gene>
    <name evidence="2" type="ORF">GSPATT00037951001</name>
</gene>
<organism evidence="2 3">
    <name type="scientific">Paramecium tetraurelia</name>
    <dbReference type="NCBI Taxonomy" id="5888"/>
    <lineage>
        <taxon>Eukaryota</taxon>
        <taxon>Sar</taxon>
        <taxon>Alveolata</taxon>
        <taxon>Ciliophora</taxon>
        <taxon>Intramacronucleata</taxon>
        <taxon>Oligohymenophorea</taxon>
        <taxon>Peniculida</taxon>
        <taxon>Parameciidae</taxon>
        <taxon>Paramecium</taxon>
    </lineage>
</organism>
<name>A0CFE5_PARTE</name>
<dbReference type="GO" id="GO:0003697">
    <property type="term" value="F:single-stranded DNA binding"/>
    <property type="evidence" value="ECO:0000318"/>
    <property type="project" value="GO_Central"/>
</dbReference>
<keyword evidence="1" id="KW-0175">Coiled coil</keyword>
<dbReference type="STRING" id="5888.A0CFE5"/>
<dbReference type="InterPro" id="IPR011009">
    <property type="entry name" value="Kinase-like_dom_sf"/>
</dbReference>
<dbReference type="GO" id="GO:0003684">
    <property type="term" value="F:damaged DNA binding"/>
    <property type="evidence" value="ECO:0000318"/>
    <property type="project" value="GO_Central"/>
</dbReference>
<dbReference type="GeneID" id="5022694"/>
<dbReference type="EMBL" id="CT868069">
    <property type="protein sequence ID" value="CAK69512.1"/>
    <property type="molecule type" value="Genomic_DNA"/>
</dbReference>
<evidence type="ECO:0000313" key="2">
    <source>
        <dbReference type="EMBL" id="CAK69512.1"/>
    </source>
</evidence>
<dbReference type="Gene3D" id="1.10.287.1490">
    <property type="match status" value="1"/>
</dbReference>
<proteinExistence type="predicted"/>